<dbReference type="AlphaFoldDB" id="A0A4Y2AVJ2"/>
<comment type="caution">
    <text evidence="1">The sequence shown here is derived from an EMBL/GenBank/DDBJ whole genome shotgun (WGS) entry which is preliminary data.</text>
</comment>
<evidence type="ECO:0000313" key="2">
    <source>
        <dbReference type="Proteomes" id="UP000499080"/>
    </source>
</evidence>
<dbReference type="EMBL" id="BGPR01157745">
    <property type="protein sequence ID" value="GBL83880.1"/>
    <property type="molecule type" value="Genomic_DNA"/>
</dbReference>
<evidence type="ECO:0000313" key="1">
    <source>
        <dbReference type="EMBL" id="GBL83880.1"/>
    </source>
</evidence>
<sequence length="148" mass="16728">MTGHTSNVCAWAIGIGVYFPPIVLFATVQPFGRSVHNVLPKVKTTPTPWQRPEIMFVTVHGPFPTYLKRFNIRSSDSCGCGNLGNPLHYATSCLFTTSYHLTKPSADLEPLWWKRVMNNNNSRAKIRKLIHFISENEPLLFPKDGDNN</sequence>
<name>A0A4Y2AVJ2_ARAVE</name>
<organism evidence="1 2">
    <name type="scientific">Araneus ventricosus</name>
    <name type="common">Orbweaver spider</name>
    <name type="synonym">Epeira ventricosa</name>
    <dbReference type="NCBI Taxonomy" id="182803"/>
    <lineage>
        <taxon>Eukaryota</taxon>
        <taxon>Metazoa</taxon>
        <taxon>Ecdysozoa</taxon>
        <taxon>Arthropoda</taxon>
        <taxon>Chelicerata</taxon>
        <taxon>Arachnida</taxon>
        <taxon>Araneae</taxon>
        <taxon>Araneomorphae</taxon>
        <taxon>Entelegynae</taxon>
        <taxon>Araneoidea</taxon>
        <taxon>Araneidae</taxon>
        <taxon>Araneus</taxon>
    </lineage>
</organism>
<protein>
    <submittedName>
        <fullName evidence="1">Uncharacterized protein</fullName>
    </submittedName>
</protein>
<gene>
    <name evidence="1" type="ORF">AVEN_102815_1</name>
</gene>
<dbReference type="OrthoDB" id="411823at2759"/>
<reference evidence="1 2" key="1">
    <citation type="journal article" date="2019" name="Sci. Rep.">
        <title>Orb-weaving spider Araneus ventricosus genome elucidates the spidroin gene catalogue.</title>
        <authorList>
            <person name="Kono N."/>
            <person name="Nakamura H."/>
            <person name="Ohtoshi R."/>
            <person name="Moran D.A.P."/>
            <person name="Shinohara A."/>
            <person name="Yoshida Y."/>
            <person name="Fujiwara M."/>
            <person name="Mori M."/>
            <person name="Tomita M."/>
            <person name="Arakawa K."/>
        </authorList>
    </citation>
    <scope>NUCLEOTIDE SEQUENCE [LARGE SCALE GENOMIC DNA]</scope>
</reference>
<proteinExistence type="predicted"/>
<keyword evidence="2" id="KW-1185">Reference proteome</keyword>
<dbReference type="Proteomes" id="UP000499080">
    <property type="component" value="Unassembled WGS sequence"/>
</dbReference>
<accession>A0A4Y2AVJ2</accession>